<protein>
    <submittedName>
        <fullName evidence="2">Uncharacterized protein</fullName>
    </submittedName>
</protein>
<accession>A0A151WJP0</accession>
<evidence type="ECO:0000313" key="3">
    <source>
        <dbReference type="Proteomes" id="UP000075809"/>
    </source>
</evidence>
<gene>
    <name evidence="2" type="ORF">ALC60_13032</name>
</gene>
<dbReference type="AlphaFoldDB" id="A0A151WJP0"/>
<proteinExistence type="predicted"/>
<evidence type="ECO:0000313" key="2">
    <source>
        <dbReference type="EMBL" id="KYQ48072.1"/>
    </source>
</evidence>
<feature type="region of interest" description="Disordered" evidence="1">
    <location>
        <begin position="1"/>
        <end position="24"/>
    </location>
</feature>
<name>A0A151WJP0_9HYME</name>
<reference evidence="2 3" key="1">
    <citation type="submission" date="2015-09" db="EMBL/GenBank/DDBJ databases">
        <title>Trachymyrmex zeteki WGS genome.</title>
        <authorList>
            <person name="Nygaard S."/>
            <person name="Hu H."/>
            <person name="Boomsma J."/>
            <person name="Zhang G."/>
        </authorList>
    </citation>
    <scope>NUCLEOTIDE SEQUENCE [LARGE SCALE GENOMIC DNA]</scope>
    <source>
        <strain evidence="2">Tzet28-1</strain>
        <tissue evidence="2">Whole body</tissue>
    </source>
</reference>
<dbReference type="Proteomes" id="UP000075809">
    <property type="component" value="Unassembled WGS sequence"/>
</dbReference>
<sequence>MGISMRWASREKRTEWRGGGGGGVRRSWGELQSRSLTWGARVMFKRQFWHPADPGPHLLQPRRRRGTPTLRPAVPPFCDPYVPLTRGLPRLLLTDRTKLASPVPPKPRHWNCTNTLWDSGDGGVVPCGCFARSIRSSCTRVETMALVRGRRAVNTHTG</sequence>
<keyword evidence="3" id="KW-1185">Reference proteome</keyword>
<organism evidence="2 3">
    <name type="scientific">Mycetomoellerius zeteki</name>
    <dbReference type="NCBI Taxonomy" id="64791"/>
    <lineage>
        <taxon>Eukaryota</taxon>
        <taxon>Metazoa</taxon>
        <taxon>Ecdysozoa</taxon>
        <taxon>Arthropoda</taxon>
        <taxon>Hexapoda</taxon>
        <taxon>Insecta</taxon>
        <taxon>Pterygota</taxon>
        <taxon>Neoptera</taxon>
        <taxon>Endopterygota</taxon>
        <taxon>Hymenoptera</taxon>
        <taxon>Apocrita</taxon>
        <taxon>Aculeata</taxon>
        <taxon>Formicoidea</taxon>
        <taxon>Formicidae</taxon>
        <taxon>Myrmicinae</taxon>
        <taxon>Mycetomoellerius</taxon>
    </lineage>
</organism>
<evidence type="ECO:0000256" key="1">
    <source>
        <dbReference type="SAM" id="MobiDB-lite"/>
    </source>
</evidence>
<dbReference type="EMBL" id="KQ983039">
    <property type="protein sequence ID" value="KYQ48072.1"/>
    <property type="molecule type" value="Genomic_DNA"/>
</dbReference>